<name>A0ABR5F5G2_9ACTN</name>
<dbReference type="Pfam" id="PF13398">
    <property type="entry name" value="Peptidase_M50B"/>
    <property type="match status" value="1"/>
</dbReference>
<keyword evidence="1" id="KW-0472">Membrane</keyword>
<proteinExistence type="predicted"/>
<keyword evidence="3" id="KW-1185">Reference proteome</keyword>
<evidence type="ECO:0000313" key="3">
    <source>
        <dbReference type="Proteomes" id="UP000035425"/>
    </source>
</evidence>
<dbReference type="InterPro" id="IPR049500">
    <property type="entry name" value="Peptidase_M50B-like"/>
</dbReference>
<organism evidence="2 3">
    <name type="scientific">Protofrankia coriariae</name>
    <dbReference type="NCBI Taxonomy" id="1562887"/>
    <lineage>
        <taxon>Bacteria</taxon>
        <taxon>Bacillati</taxon>
        <taxon>Actinomycetota</taxon>
        <taxon>Actinomycetes</taxon>
        <taxon>Frankiales</taxon>
        <taxon>Frankiaceae</taxon>
        <taxon>Protofrankia</taxon>
    </lineage>
</organism>
<dbReference type="Proteomes" id="UP000035425">
    <property type="component" value="Unassembled WGS sequence"/>
</dbReference>
<sequence length="207" mass="21806">MIAFVVVFDSRLWPLARHVITIAHEGGHALAAVGSGRRLGGIRLHSDTSGVTVSAGRPTGPGVVVTVAAGYITPSLLGLGAAALLAANQVSLMLRLSVILLLGVLVAIRNAFGVLSIVLSIGTVVAVSVLASDRPQQLFAMSITWFLLFGGLRPIIEVQRTRSRGRAPTSDPDQLARLTGMPAGLWVVFFASVSLFCLVMSAEWLVW</sequence>
<comment type="caution">
    <text evidence="2">The sequence shown here is derived from an EMBL/GenBank/DDBJ whole genome shotgun (WGS) entry which is preliminary data.</text>
</comment>
<protein>
    <submittedName>
        <fullName evidence="2">Membrane protein</fullName>
    </submittedName>
</protein>
<keyword evidence="1" id="KW-1133">Transmembrane helix</keyword>
<evidence type="ECO:0000256" key="1">
    <source>
        <dbReference type="SAM" id="Phobius"/>
    </source>
</evidence>
<accession>A0ABR5F5G2</accession>
<gene>
    <name evidence="2" type="ORF">FrCorBMG51_08175</name>
</gene>
<keyword evidence="1" id="KW-0812">Transmembrane</keyword>
<feature type="transmembrane region" description="Helical" evidence="1">
    <location>
        <begin position="63"/>
        <end position="86"/>
    </location>
</feature>
<evidence type="ECO:0000313" key="2">
    <source>
        <dbReference type="EMBL" id="KLL11965.1"/>
    </source>
</evidence>
<dbReference type="RefSeq" id="WP_086055320.1">
    <property type="nucleotide sequence ID" value="NZ_JWIO01000009.1"/>
</dbReference>
<feature type="transmembrane region" description="Helical" evidence="1">
    <location>
        <begin position="183"/>
        <end position="206"/>
    </location>
</feature>
<dbReference type="EMBL" id="JWIO01000009">
    <property type="protein sequence ID" value="KLL11965.1"/>
    <property type="molecule type" value="Genomic_DNA"/>
</dbReference>
<reference evidence="2 3" key="1">
    <citation type="submission" date="2014-12" db="EMBL/GenBank/DDBJ databases">
        <title>Frankia sp. BMG5.1 draft genome.</title>
        <authorList>
            <person name="Gtari M."/>
            <person name="Ghodhbane-Gtari F."/>
            <person name="Nouioui I."/>
            <person name="Ktari A."/>
            <person name="Hezbri K."/>
            <person name="Mimouni W."/>
            <person name="Sbissi I."/>
            <person name="Ayari A."/>
            <person name="Yamanaka T."/>
            <person name="Normand P."/>
            <person name="Tisa L.S."/>
            <person name="Boudabous A."/>
        </authorList>
    </citation>
    <scope>NUCLEOTIDE SEQUENCE [LARGE SCALE GENOMIC DNA]</scope>
    <source>
        <strain evidence="2 3">BMG5.1</strain>
    </source>
</reference>
<feature type="transmembrane region" description="Helical" evidence="1">
    <location>
        <begin position="98"/>
        <end position="131"/>
    </location>
</feature>
<feature type="transmembrane region" description="Helical" evidence="1">
    <location>
        <begin position="137"/>
        <end position="156"/>
    </location>
</feature>